<gene>
    <name evidence="3" type="ORF">E3Q17_00824</name>
</gene>
<evidence type="ECO:0000313" key="3">
    <source>
        <dbReference type="EMBL" id="TIC03447.1"/>
    </source>
</evidence>
<dbReference type="AlphaFoldDB" id="A0A4T0P370"/>
<dbReference type="InterPro" id="IPR014485">
    <property type="entry name" value="Pesterase_C1039"/>
</dbReference>
<keyword evidence="1" id="KW-0812">Transmembrane</keyword>
<evidence type="ECO:0000259" key="2">
    <source>
        <dbReference type="Pfam" id="PF21953"/>
    </source>
</evidence>
<feature type="domain" description="Putative 5'-nucleotidase C-terminal" evidence="2">
    <location>
        <begin position="483"/>
        <end position="545"/>
    </location>
</feature>
<accession>A0A4T0P370</accession>
<dbReference type="InterPro" id="IPR053828">
    <property type="entry name" value="Nucleosidase_C"/>
</dbReference>
<dbReference type="Gene3D" id="3.90.780.10">
    <property type="entry name" value="5'-Nucleotidase, C-terminal domain"/>
    <property type="match status" value="1"/>
</dbReference>
<dbReference type="PIRSF" id="PIRSF017316">
    <property type="entry name" value="Pesterase_C1039"/>
    <property type="match status" value="1"/>
</dbReference>
<evidence type="ECO:0000256" key="1">
    <source>
        <dbReference type="SAM" id="Phobius"/>
    </source>
</evidence>
<feature type="transmembrane region" description="Helical" evidence="1">
    <location>
        <begin position="21"/>
        <end position="38"/>
    </location>
</feature>
<organism evidence="3 4">
    <name type="scientific">Wallemia mellicola</name>
    <dbReference type="NCBI Taxonomy" id="1708541"/>
    <lineage>
        <taxon>Eukaryota</taxon>
        <taxon>Fungi</taxon>
        <taxon>Dikarya</taxon>
        <taxon>Basidiomycota</taxon>
        <taxon>Wallemiomycotina</taxon>
        <taxon>Wallemiomycetes</taxon>
        <taxon>Wallemiales</taxon>
        <taxon>Wallemiaceae</taxon>
        <taxon>Wallemia</taxon>
    </lineage>
</organism>
<dbReference type="EMBL" id="SPRH01000006">
    <property type="protein sequence ID" value="TIC03447.1"/>
    <property type="molecule type" value="Genomic_DNA"/>
</dbReference>
<dbReference type="GO" id="GO:0005829">
    <property type="term" value="C:cytosol"/>
    <property type="evidence" value="ECO:0007669"/>
    <property type="project" value="TreeGrafter"/>
</dbReference>
<dbReference type="GO" id="GO:0016787">
    <property type="term" value="F:hydrolase activity"/>
    <property type="evidence" value="ECO:0007669"/>
    <property type="project" value="InterPro"/>
</dbReference>
<dbReference type="SUPFAM" id="SSF55816">
    <property type="entry name" value="5'-nucleotidase (syn. UDP-sugar hydrolase), C-terminal domain"/>
    <property type="match status" value="1"/>
</dbReference>
<dbReference type="Gene3D" id="3.60.21.10">
    <property type="match status" value="1"/>
</dbReference>
<keyword evidence="1" id="KW-1133">Transmembrane helix</keyword>
<protein>
    <recommendedName>
        <fullName evidence="2">Putative 5'-nucleotidase C-terminal domain-containing protein</fullName>
    </recommendedName>
</protein>
<keyword evidence="1" id="KW-0472">Membrane</keyword>
<evidence type="ECO:0000313" key="4">
    <source>
        <dbReference type="Proteomes" id="UP000307169"/>
    </source>
</evidence>
<dbReference type="InterPro" id="IPR006179">
    <property type="entry name" value="5_nucleotidase/apyrase"/>
</dbReference>
<dbReference type="SUPFAM" id="SSF56300">
    <property type="entry name" value="Metallo-dependent phosphatases"/>
    <property type="match status" value="1"/>
</dbReference>
<dbReference type="InterPro" id="IPR029052">
    <property type="entry name" value="Metallo-depent_PP-like"/>
</dbReference>
<name>A0A4T0P370_9BASI</name>
<feature type="domain" description="Putative 5'-nucleotidase C-terminal" evidence="2">
    <location>
        <begin position="379"/>
        <end position="477"/>
    </location>
</feature>
<comment type="caution">
    <text evidence="3">The sequence shown here is derived from an EMBL/GenBank/DDBJ whole genome shotgun (WGS) entry which is preliminary data.</text>
</comment>
<dbReference type="InterPro" id="IPR036907">
    <property type="entry name" value="5'-Nucleotdase_C_sf"/>
</dbReference>
<dbReference type="Proteomes" id="UP000307169">
    <property type="component" value="Unassembled WGS sequence"/>
</dbReference>
<dbReference type="PANTHER" id="PTHR11575:SF22">
    <property type="entry name" value="ADL392WP"/>
    <property type="match status" value="1"/>
</dbReference>
<reference evidence="3 4" key="1">
    <citation type="submission" date="2019-03" db="EMBL/GenBank/DDBJ databases">
        <title>Sequencing 25 genomes of Wallemia mellicola.</title>
        <authorList>
            <person name="Gostincar C."/>
        </authorList>
    </citation>
    <scope>NUCLEOTIDE SEQUENCE [LARGE SCALE GENOMIC DNA]</scope>
    <source>
        <strain evidence="3 4">EXF-1262</strain>
    </source>
</reference>
<dbReference type="PANTHER" id="PTHR11575">
    <property type="entry name" value="5'-NUCLEOTIDASE-RELATED"/>
    <property type="match status" value="1"/>
</dbReference>
<dbReference type="GO" id="GO:0009166">
    <property type="term" value="P:nucleotide catabolic process"/>
    <property type="evidence" value="ECO:0007669"/>
    <property type="project" value="InterPro"/>
</dbReference>
<dbReference type="Pfam" id="PF21953">
    <property type="entry name" value="NadN_nucleosid_C"/>
    <property type="match status" value="2"/>
</dbReference>
<proteinExistence type="predicted"/>
<sequence length="581" mass="66646">MYSFDFRYKYLSIVQSLDGMWINNVLIFTSTILCYYYISKYNTPETPSRELEWGDINVIHTTDTHGWLAGHRKSSEPEPNGSGDWGDYASFVQHMRHISDQKGVDLLVIDSGDLHDGSGLSDAFEPGGINGHDTNKLFTMLDIDVLTIGNHGLYNADVTLDIFKNFAPAWQERYLTSNTNITDPSSNTSVPIGERFLKHYTRHGRKVTAFGLLFDFPNPNWRVQLQSIDDMIKEKWFQEAIDEKPDFFLLVAHMAINDLKWQLIIDTLKSKHPNTPVIGLGGHQHIRDCVYNFKDKRDVRMASGQFLETIGWLSANISDNGEMHISRKYLDANPIGYAWHLGINTSELLTTLGREIKMKIGQLWHKFALGSMVGKLDRDLYLNRVPAEHPDSIIRWLKDKVLPDFVKNEDRKDIPKIILLNSGAIRYDLYSGEVNKNDLFTAFPFVNTLPYVRDVPYGVAKKMLKTLNELPGHPFLTNNNQEEIRLTRTSIGYVTNDTCPGFGDDVIHEKIEYYEHSPCFGTDLEVLEDSDFVDVVFLSFLWPSIEKALNIISPEKQYEFEETYTNLTIREVVSEYLKSTL</sequence>